<protein>
    <submittedName>
        <fullName evidence="2">Uncharacterized protein</fullName>
    </submittedName>
</protein>
<comment type="caution">
    <text evidence="2">The sequence shown here is derived from an EMBL/GenBank/DDBJ whole genome shotgun (WGS) entry which is preliminary data.</text>
</comment>
<organism evidence="2 3">
    <name type="scientific">Noviherbaspirillum galbum</name>
    <dbReference type="NCBI Taxonomy" id="2709383"/>
    <lineage>
        <taxon>Bacteria</taxon>
        <taxon>Pseudomonadati</taxon>
        <taxon>Pseudomonadota</taxon>
        <taxon>Betaproteobacteria</taxon>
        <taxon>Burkholderiales</taxon>
        <taxon>Oxalobacteraceae</taxon>
        <taxon>Noviherbaspirillum</taxon>
    </lineage>
</organism>
<dbReference type="AlphaFoldDB" id="A0A6B3SNP1"/>
<feature type="chain" id="PRO_5025547925" evidence="1">
    <location>
        <begin position="31"/>
        <end position="63"/>
    </location>
</feature>
<reference evidence="2 3" key="1">
    <citation type="submission" date="2020-02" db="EMBL/GenBank/DDBJ databases">
        <authorList>
            <person name="Kim M.K."/>
        </authorList>
    </citation>
    <scope>NUCLEOTIDE SEQUENCE [LARGE SCALE GENOMIC DNA]</scope>
    <source>
        <strain evidence="2 3">17J57-3</strain>
    </source>
</reference>
<keyword evidence="1" id="KW-0732">Signal</keyword>
<dbReference type="EMBL" id="JAAIVB010000048">
    <property type="protein sequence ID" value="NEX62424.1"/>
    <property type="molecule type" value="Genomic_DNA"/>
</dbReference>
<dbReference type="Proteomes" id="UP000482155">
    <property type="component" value="Unassembled WGS sequence"/>
</dbReference>
<keyword evidence="3" id="KW-1185">Reference proteome</keyword>
<accession>A0A6B3SNP1</accession>
<evidence type="ECO:0000313" key="3">
    <source>
        <dbReference type="Proteomes" id="UP000482155"/>
    </source>
</evidence>
<feature type="signal peptide" evidence="1">
    <location>
        <begin position="1"/>
        <end position="30"/>
    </location>
</feature>
<proteinExistence type="predicted"/>
<name>A0A6B3SNP1_9BURK</name>
<dbReference type="PROSITE" id="PS51257">
    <property type="entry name" value="PROKAR_LIPOPROTEIN"/>
    <property type="match status" value="1"/>
</dbReference>
<evidence type="ECO:0000313" key="2">
    <source>
        <dbReference type="EMBL" id="NEX62424.1"/>
    </source>
</evidence>
<sequence>MTLREATFTAAAVLLAAYGAAAVACSSALAEAMDAGGAVSAQYRGFEDLAQRVFVIPVARDAS</sequence>
<dbReference type="RefSeq" id="WP_163964657.1">
    <property type="nucleotide sequence ID" value="NZ_JAAIVB010000048.1"/>
</dbReference>
<gene>
    <name evidence="2" type="ORF">G3574_15140</name>
</gene>
<evidence type="ECO:0000256" key="1">
    <source>
        <dbReference type="SAM" id="SignalP"/>
    </source>
</evidence>